<reference evidence="1" key="1">
    <citation type="submission" date="2022-04" db="EMBL/GenBank/DDBJ databases">
        <title>Genome of the entomopathogenic fungus Entomophthora muscae.</title>
        <authorList>
            <person name="Elya C."/>
            <person name="Lovett B.R."/>
            <person name="Lee E."/>
            <person name="Macias A.M."/>
            <person name="Hajek A.E."/>
            <person name="De Bivort B.L."/>
            <person name="Kasson M.T."/>
            <person name="De Fine Licht H.H."/>
            <person name="Stajich J.E."/>
        </authorList>
    </citation>
    <scope>NUCLEOTIDE SEQUENCE</scope>
    <source>
        <strain evidence="1">Berkeley</strain>
    </source>
</reference>
<evidence type="ECO:0000313" key="2">
    <source>
        <dbReference type="Proteomes" id="UP001165960"/>
    </source>
</evidence>
<comment type="caution">
    <text evidence="1">The sequence shown here is derived from an EMBL/GenBank/DDBJ whole genome shotgun (WGS) entry which is preliminary data.</text>
</comment>
<evidence type="ECO:0000313" key="1">
    <source>
        <dbReference type="EMBL" id="KAJ9055375.1"/>
    </source>
</evidence>
<dbReference type="Proteomes" id="UP001165960">
    <property type="component" value="Unassembled WGS sequence"/>
</dbReference>
<name>A0ACC2RZD3_9FUNG</name>
<accession>A0ACC2RZD3</accession>
<dbReference type="EMBL" id="QTSX02006401">
    <property type="protein sequence ID" value="KAJ9055375.1"/>
    <property type="molecule type" value="Genomic_DNA"/>
</dbReference>
<protein>
    <submittedName>
        <fullName evidence="1">Kinesin-like protein kip2</fullName>
    </submittedName>
</protein>
<keyword evidence="2" id="KW-1185">Reference proteome</keyword>
<organism evidence="1 2">
    <name type="scientific">Entomophthora muscae</name>
    <dbReference type="NCBI Taxonomy" id="34485"/>
    <lineage>
        <taxon>Eukaryota</taxon>
        <taxon>Fungi</taxon>
        <taxon>Fungi incertae sedis</taxon>
        <taxon>Zoopagomycota</taxon>
        <taxon>Entomophthoromycotina</taxon>
        <taxon>Entomophthoromycetes</taxon>
        <taxon>Entomophthorales</taxon>
        <taxon>Entomophthoraceae</taxon>
        <taxon>Entomophthora</taxon>
    </lineage>
</organism>
<proteinExistence type="predicted"/>
<sequence>MEKLRKAMRSPSTAINSHDSVENIKVCVRLKAQSELDPDGRPNLPSPWSFDSNSWPNQIQLEPQFSEANRKQQFSHSYDAILTGSDNFQIYDCAAKSIVGSAMDGFHGTIFAYGQTSSGKTYTMTGTEDEPGIIPQAVDDVFKHIRRAGNTKEFLLRISYIEIYNETIKDLLATEQAELRIHEDKYRGVYVAPLKEEIVTNPKQVMRIIERGEANRHVSANNYHEHSSRSHTIFQMVIESNDSQLGSNSFPMRLGLGTHHRTASQSGVKLSYLSLIDLAGSEKFTSNNDRRKEASFINKSLLTLGAVISKIADGKTGHIPFRDSKLTRILQTTLTGNCRVGVICTVNQDLPYIDESINTLKFGARVKKINTRAQVNKVADEKALIQKYHSEINELKTKLNKATVEQSKESSKTSVAANVDSAQEQELEALRLQNQKYEEEVMELHLARTTYKERIDHLTKLILSSSSMGDKVFKRSRPMSVHIGHRSSNSLNPRLSLLGKQRDKNERLEWALGDIKFKNRYIKELEGLLQSLAPETAASPAKVFRRYTEIQGLKENWDVGSISLNAEKEKAMEEKVSNTLGRVASLRLSRQFAPVPFLRAEPLREDPPEPSSLEEDDIIEEQNKIILELEQERKYQTQTVADLKDRVRQLEMQQFRRAELAATKPVSSETTALKIRVAELEVALEAEREWRKKFLQANAAPRSPTITSAPISPIPPPRLRPTPSALQTDSGSSSPS</sequence>
<gene>
    <name evidence="1" type="primary">KIP2_1</name>
    <name evidence="1" type="ORF">DSO57_1004579</name>
</gene>